<dbReference type="InterPro" id="IPR000644">
    <property type="entry name" value="CBS_dom"/>
</dbReference>
<dbReference type="InterPro" id="IPR051257">
    <property type="entry name" value="Diverse_CBS-Domain"/>
</dbReference>
<evidence type="ECO:0000313" key="4">
    <source>
        <dbReference type="EMBL" id="OFI49406.1"/>
    </source>
</evidence>
<dbReference type="PANTHER" id="PTHR43080">
    <property type="entry name" value="CBS DOMAIN-CONTAINING PROTEIN CBSX3, MITOCHONDRIAL"/>
    <property type="match status" value="1"/>
</dbReference>
<protein>
    <submittedName>
        <fullName evidence="4">CBS domain-containing protein</fullName>
    </submittedName>
</protein>
<dbReference type="EMBL" id="MKIR01000012">
    <property type="protein sequence ID" value="OFI49406.1"/>
    <property type="molecule type" value="Genomic_DNA"/>
</dbReference>
<dbReference type="Gene3D" id="3.10.580.10">
    <property type="entry name" value="CBS-domain"/>
    <property type="match status" value="1"/>
</dbReference>
<dbReference type="PROSITE" id="PS51371">
    <property type="entry name" value="CBS"/>
    <property type="match status" value="1"/>
</dbReference>
<dbReference type="OrthoDB" id="2375431at2"/>
<proteinExistence type="predicted"/>
<feature type="domain" description="CBS" evidence="3">
    <location>
        <begin position="18"/>
        <end position="81"/>
    </location>
</feature>
<accession>A0A1E8GN11</accession>
<dbReference type="InterPro" id="IPR048125">
    <property type="entry name" value="CBS_CbpB"/>
</dbReference>
<sequence>MIDRQIEDFLLAQTETFMKPAKDVAVLIDEHNIAHAKLLLSQYKYSNVPVITKQKEFVGILGLTEIVEFENAHDFFYEKSTQTDISEIVNNEIETVQLNYSFEDVLRKLTKQSFLPVLNGKEFVGIIPRQEVLKAFSAFVHDFPKHYKIEKIPENEKNLKK</sequence>
<keyword evidence="5" id="KW-1185">Reference proteome</keyword>
<evidence type="ECO:0000259" key="3">
    <source>
        <dbReference type="PROSITE" id="PS51371"/>
    </source>
</evidence>
<comment type="caution">
    <text evidence="4">The sequence shown here is derived from an EMBL/GenBank/DDBJ whole genome shotgun (WGS) entry which is preliminary data.</text>
</comment>
<evidence type="ECO:0000313" key="5">
    <source>
        <dbReference type="Proteomes" id="UP000178622"/>
    </source>
</evidence>
<evidence type="ECO:0000256" key="1">
    <source>
        <dbReference type="ARBA" id="ARBA00023122"/>
    </source>
</evidence>
<dbReference type="SUPFAM" id="SSF54631">
    <property type="entry name" value="CBS-domain pair"/>
    <property type="match status" value="1"/>
</dbReference>
<dbReference type="Pfam" id="PF00571">
    <property type="entry name" value="CBS"/>
    <property type="match status" value="2"/>
</dbReference>
<dbReference type="InterPro" id="IPR046342">
    <property type="entry name" value="CBS_dom_sf"/>
</dbReference>
<dbReference type="PANTHER" id="PTHR43080:SF2">
    <property type="entry name" value="CBS DOMAIN-CONTAINING PROTEIN"/>
    <property type="match status" value="1"/>
</dbReference>
<keyword evidence="1 2" id="KW-0129">CBS domain</keyword>
<dbReference type="Proteomes" id="UP000178622">
    <property type="component" value="Unassembled WGS sequence"/>
</dbReference>
<dbReference type="STRING" id="1859473.BG261_02155"/>
<evidence type="ECO:0000256" key="2">
    <source>
        <dbReference type="PROSITE-ProRule" id="PRU00703"/>
    </source>
</evidence>
<gene>
    <name evidence="4" type="ORF">BG261_02155</name>
</gene>
<organism evidence="4 5">
    <name type="scientific">Floricoccus tropicus</name>
    <dbReference type="NCBI Taxonomy" id="1859473"/>
    <lineage>
        <taxon>Bacteria</taxon>
        <taxon>Bacillati</taxon>
        <taxon>Bacillota</taxon>
        <taxon>Bacilli</taxon>
        <taxon>Lactobacillales</taxon>
        <taxon>Streptococcaceae</taxon>
        <taxon>Floricoccus</taxon>
    </lineage>
</organism>
<dbReference type="AlphaFoldDB" id="A0A1E8GN11"/>
<dbReference type="NCBIfam" id="NF041630">
    <property type="entry name" value="CBS_CbpB"/>
    <property type="match status" value="1"/>
</dbReference>
<dbReference type="RefSeq" id="WP_070791926.1">
    <property type="nucleotide sequence ID" value="NZ_MKIR01000012.1"/>
</dbReference>
<name>A0A1E8GN11_9LACT</name>
<reference evidence="5" key="1">
    <citation type="submission" date="2016-09" db="EMBL/GenBank/DDBJ databases">
        <title>Draft genome sequence of a novel species of the family Streptococcaceae isolated from flowers.</title>
        <authorList>
            <person name="Chuah L.-O."/>
            <person name="Yap K.-P."/>
            <person name="Thong K.L."/>
            <person name="Liong M.T."/>
            <person name="Ahmad R."/>
            <person name="Rusul G."/>
        </authorList>
    </citation>
    <scope>NUCLEOTIDE SEQUENCE [LARGE SCALE GENOMIC DNA]</scope>
    <source>
        <strain evidence="5">DF1</strain>
    </source>
</reference>